<reference evidence="15" key="2">
    <citation type="submission" date="2025-08" db="UniProtKB">
        <authorList>
            <consortium name="Ensembl"/>
        </authorList>
    </citation>
    <scope>IDENTIFICATION</scope>
</reference>
<protein>
    <recommendedName>
        <fullName evidence="3">non-specific serine/threonine protein kinase</fullName>
        <ecNumber evidence="3">2.7.11.1</ecNumber>
    </recommendedName>
</protein>
<comment type="cofactor">
    <cofactor evidence="1">
        <name>Mg(2+)</name>
        <dbReference type="ChEBI" id="CHEBI:18420"/>
    </cofactor>
</comment>
<comment type="catalytic activity">
    <reaction evidence="11">
        <text>L-threonyl-[protein] + ATP = O-phospho-L-threonyl-[protein] + ADP + H(+)</text>
        <dbReference type="Rhea" id="RHEA:46608"/>
        <dbReference type="Rhea" id="RHEA-COMP:11060"/>
        <dbReference type="Rhea" id="RHEA-COMP:11605"/>
        <dbReference type="ChEBI" id="CHEBI:15378"/>
        <dbReference type="ChEBI" id="CHEBI:30013"/>
        <dbReference type="ChEBI" id="CHEBI:30616"/>
        <dbReference type="ChEBI" id="CHEBI:61977"/>
        <dbReference type="ChEBI" id="CHEBI:456216"/>
        <dbReference type="EC" id="2.7.11.1"/>
    </reaction>
</comment>
<feature type="region of interest" description="Disordered" evidence="13">
    <location>
        <begin position="1066"/>
        <end position="1114"/>
    </location>
</feature>
<evidence type="ECO:0000256" key="4">
    <source>
        <dbReference type="ARBA" id="ARBA00022490"/>
    </source>
</evidence>
<feature type="region of interest" description="Disordered" evidence="13">
    <location>
        <begin position="867"/>
        <end position="995"/>
    </location>
</feature>
<keyword evidence="7" id="KW-0808">Transferase</keyword>
<dbReference type="InterPro" id="IPR011009">
    <property type="entry name" value="Kinase-like_dom_sf"/>
</dbReference>
<evidence type="ECO:0000256" key="13">
    <source>
        <dbReference type="SAM" id="MobiDB-lite"/>
    </source>
</evidence>
<dbReference type="GeneTree" id="ENSGT00940000159871"/>
<dbReference type="CDD" id="cd14033">
    <property type="entry name" value="STKc_WNK4"/>
    <property type="match status" value="1"/>
</dbReference>
<dbReference type="SMART" id="SM00220">
    <property type="entry name" value="S_TKc"/>
    <property type="match status" value="1"/>
</dbReference>
<keyword evidence="10" id="KW-0067">ATP-binding</keyword>
<evidence type="ECO:0000256" key="11">
    <source>
        <dbReference type="ARBA" id="ARBA00047899"/>
    </source>
</evidence>
<dbReference type="Pfam" id="PF00069">
    <property type="entry name" value="Pkinase"/>
    <property type="match status" value="1"/>
</dbReference>
<feature type="compositionally biased region" description="Pro residues" evidence="13">
    <location>
        <begin position="806"/>
        <end position="817"/>
    </location>
</feature>
<evidence type="ECO:0000256" key="9">
    <source>
        <dbReference type="ARBA" id="ARBA00022777"/>
    </source>
</evidence>
<feature type="region of interest" description="Disordered" evidence="13">
    <location>
        <begin position="60"/>
        <end position="130"/>
    </location>
</feature>
<dbReference type="GO" id="GO:0004674">
    <property type="term" value="F:protein serine/threonine kinase activity"/>
    <property type="evidence" value="ECO:0007669"/>
    <property type="project" value="UniProtKB-KW"/>
</dbReference>
<dbReference type="Proteomes" id="UP000694397">
    <property type="component" value="Chromosome 3"/>
</dbReference>
<feature type="compositionally biased region" description="Basic residues" evidence="13">
    <location>
        <begin position="532"/>
        <end position="545"/>
    </location>
</feature>
<dbReference type="InterPro" id="IPR050588">
    <property type="entry name" value="WNK_Ser-Thr_kinase"/>
</dbReference>
<dbReference type="PROSITE" id="PS50011">
    <property type="entry name" value="PROTEIN_KINASE_DOM"/>
    <property type="match status" value="1"/>
</dbReference>
<dbReference type="InterPro" id="IPR056865">
    <property type="entry name" value="CCTL2_WNK"/>
</dbReference>
<sequence>MSQVSQVSQADPAPRGFAGRAAATAPLEDALSVPVSAVLRRNSYNLHKLSLDAPPWAAGDVFADGPTDESRASPRGRAADPIPSARTPAPASDSEEEKAPGKSRKDVASRPPAESRWEQEEKEDVETKAVATSPDGRYLKFDVEIGRGSFKTVYKGLDTETTVEVAWCELQTRKLSKAERQRFSEEVEMLKGLQHPNIVRFYDSWKSTIKGHKCIVLVTELMTSGTLKTYLKRFKEMKLKLLQRWSHQILKGLHFLHSRTPPIIHRDLKCDNIFITGPTGSVKIGDLGLATLKSASFAKSVIGTPEFMAPEMYEEKYDEAVDVYAFGMCILEMTTSEYPYAECQNAAQIYRKVTSGIKPESFHKVQVAELKEIIEGCIRTNKEQRYTIQDLLEHSFFQEDSGVRVELAEEDDSVKSALKLWLRIDDTKKLHGKYKDNNAIEFLFELYKDVPEEVAQEMVVLGFVCEADFKPVAKAIRERVTAIKRQREKQRRLSEEMRKRNSPPASSANGSSDSGINGSLPAEREEPEADRHRHRPRHQHSHVRHTSCSSATCKVPHVEIRHANEHVTQSVVLSSPCTALIPYASDVTSGLSDGYEGLSERSTKAPVRRTAGKLFRRRARSRLRITGLSDEVDRVVECQLQTHNNKMVTFKFDLDGDNPEDIATVMVRKEFILPSEQEGFIHRMRDIIERAEALMGEECAGHVDVDPGGPRWPYPSGAGALSASQPYYAAGSWYSPASSPDPVPLAVPLSPLAHVPQYPTPPYTAGSCFAFPAPPASPPAHQPVTRTSSSPSFSVSSPGTQGRRSPPAPAPQPPRRPIWPAHSEPLMSIANVLSMAMSMAQSFMPTATLPSYSPQMVAPPPCPPFSAPYQAMQGQPLSCRRAAPANPDAQRKEGDSAARQPTPPRTNTALVETPPPGSPLGSARTGDSGSGSPLPLDVPRAKASQCSSSSSLSLTGTSADSSLSVTARESEGLRREGAAESHQQGGPPQHLWLGYNRSSSFLSSDDTESEDEEMWQELQELRNKHLCQVQTLQATQKREIEELYERMGKVPPAGIVSPAAMLSSRQRRLSKSGGYPSSRRNSLQRLDILPPAGIMRKRSFSGGSSSGSQDWPGKGVSFAEYSRMVSVTRPHPTPPPI</sequence>
<evidence type="ECO:0000313" key="16">
    <source>
        <dbReference type="Proteomes" id="UP000694397"/>
    </source>
</evidence>
<feature type="region of interest" description="Disordered" evidence="13">
    <location>
        <begin position="484"/>
        <end position="550"/>
    </location>
</feature>
<dbReference type="FunFam" id="3.10.20.90:FF:000007">
    <property type="entry name" value="Serine/threonine-protein kinase WNK1 isoform 1"/>
    <property type="match status" value="1"/>
</dbReference>
<keyword evidence="8" id="KW-0547">Nucleotide-binding</keyword>
<keyword evidence="5" id="KW-0723">Serine/threonine-protein kinase</keyword>
<feature type="compositionally biased region" description="Basic and acidic residues" evidence="13">
    <location>
        <begin position="968"/>
        <end position="979"/>
    </location>
</feature>
<keyword evidence="6" id="KW-0597">Phosphoprotein</keyword>
<comment type="catalytic activity">
    <reaction evidence="12">
        <text>L-seryl-[protein] + ATP = O-phospho-L-seryl-[protein] + ADP + H(+)</text>
        <dbReference type="Rhea" id="RHEA:17989"/>
        <dbReference type="Rhea" id="RHEA-COMP:9863"/>
        <dbReference type="Rhea" id="RHEA-COMP:11604"/>
        <dbReference type="ChEBI" id="CHEBI:15378"/>
        <dbReference type="ChEBI" id="CHEBI:29999"/>
        <dbReference type="ChEBI" id="CHEBI:30616"/>
        <dbReference type="ChEBI" id="CHEBI:83421"/>
        <dbReference type="ChEBI" id="CHEBI:456216"/>
        <dbReference type="EC" id="2.7.11.1"/>
    </reaction>
</comment>
<feature type="region of interest" description="Disordered" evidence="13">
    <location>
        <begin position="775"/>
        <end position="821"/>
    </location>
</feature>
<organism evidence="15 16">
    <name type="scientific">Scleropages formosus</name>
    <name type="common">Asian bonytongue</name>
    <name type="synonym">Osteoglossum formosum</name>
    <dbReference type="NCBI Taxonomy" id="113540"/>
    <lineage>
        <taxon>Eukaryota</taxon>
        <taxon>Metazoa</taxon>
        <taxon>Chordata</taxon>
        <taxon>Craniata</taxon>
        <taxon>Vertebrata</taxon>
        <taxon>Euteleostomi</taxon>
        <taxon>Actinopterygii</taxon>
        <taxon>Neopterygii</taxon>
        <taxon>Teleostei</taxon>
        <taxon>Osteoglossocephala</taxon>
        <taxon>Osteoglossomorpha</taxon>
        <taxon>Osteoglossiformes</taxon>
        <taxon>Osteoglossidae</taxon>
        <taxon>Scleropages</taxon>
    </lineage>
</organism>
<evidence type="ECO:0000259" key="14">
    <source>
        <dbReference type="PROSITE" id="PS50011"/>
    </source>
</evidence>
<evidence type="ECO:0000256" key="12">
    <source>
        <dbReference type="ARBA" id="ARBA00048679"/>
    </source>
</evidence>
<keyword evidence="9" id="KW-0418">Kinase</keyword>
<proteinExistence type="predicted"/>
<keyword evidence="16" id="KW-1185">Reference proteome</keyword>
<gene>
    <name evidence="15" type="primary">wnk4a</name>
</gene>
<accession>A0A8C9V1D2</accession>
<evidence type="ECO:0000313" key="15">
    <source>
        <dbReference type="Ensembl" id="ENSSFOP00015014590.2"/>
    </source>
</evidence>
<dbReference type="InterPro" id="IPR024678">
    <property type="entry name" value="Kinase_OSR1/WNK_CCT"/>
</dbReference>
<feature type="domain" description="Protein kinase" evidence="14">
    <location>
        <begin position="139"/>
        <end position="397"/>
    </location>
</feature>
<reference evidence="15 16" key="1">
    <citation type="submission" date="2019-04" db="EMBL/GenBank/DDBJ databases">
        <authorList>
            <consortium name="Wellcome Sanger Institute Data Sharing"/>
        </authorList>
    </citation>
    <scope>NUCLEOTIDE SEQUENCE [LARGE SCALE GENOMIC DNA]</scope>
</reference>
<dbReference type="EC" id="2.7.11.1" evidence="3"/>
<evidence type="ECO:0000256" key="10">
    <source>
        <dbReference type="ARBA" id="ARBA00022840"/>
    </source>
</evidence>
<dbReference type="InterPro" id="IPR008271">
    <property type="entry name" value="Ser/Thr_kinase_AS"/>
</dbReference>
<feature type="compositionally biased region" description="Low complexity" evidence="13">
    <location>
        <begin position="788"/>
        <end position="798"/>
    </location>
</feature>
<dbReference type="FunFam" id="1.10.510.10:FF:000006">
    <property type="entry name" value="Serine/threonine-protein kinase WNK1 isoform 2"/>
    <property type="match status" value="1"/>
</dbReference>
<evidence type="ECO:0000256" key="7">
    <source>
        <dbReference type="ARBA" id="ARBA00022679"/>
    </source>
</evidence>
<dbReference type="PROSITE" id="PS00108">
    <property type="entry name" value="PROTEIN_KINASE_ST"/>
    <property type="match status" value="1"/>
</dbReference>
<dbReference type="Gene3D" id="3.10.20.90">
    <property type="entry name" value="Phosphatidylinositol 3-kinase Catalytic Subunit, Chain A, domain 1"/>
    <property type="match status" value="2"/>
</dbReference>
<dbReference type="FunFam" id="3.30.200.20:FF:000494">
    <property type="entry name" value="serine/threonine-protein kinase WNK2 isoform X2"/>
    <property type="match status" value="1"/>
</dbReference>
<evidence type="ECO:0000256" key="3">
    <source>
        <dbReference type="ARBA" id="ARBA00012513"/>
    </source>
</evidence>
<feature type="compositionally biased region" description="Low complexity" evidence="13">
    <location>
        <begin position="944"/>
        <end position="964"/>
    </location>
</feature>
<dbReference type="Pfam" id="PF12202">
    <property type="entry name" value="OSR1_C"/>
    <property type="match status" value="1"/>
</dbReference>
<keyword evidence="4" id="KW-0963">Cytoplasm</keyword>
<feature type="compositionally biased region" description="Low complexity" evidence="13">
    <location>
        <begin position="502"/>
        <end position="519"/>
    </location>
</feature>
<dbReference type="Gene3D" id="1.10.510.10">
    <property type="entry name" value="Transferase(Phosphotransferase) domain 1"/>
    <property type="match status" value="1"/>
</dbReference>
<dbReference type="InterPro" id="IPR000719">
    <property type="entry name" value="Prot_kinase_dom"/>
</dbReference>
<evidence type="ECO:0000256" key="1">
    <source>
        <dbReference type="ARBA" id="ARBA00001946"/>
    </source>
</evidence>
<evidence type="ECO:0000256" key="8">
    <source>
        <dbReference type="ARBA" id="ARBA00022741"/>
    </source>
</evidence>
<comment type="subcellular location">
    <subcellularLocation>
        <location evidence="2">Cytoplasm</location>
    </subcellularLocation>
</comment>
<reference evidence="15" key="3">
    <citation type="submission" date="2025-09" db="UniProtKB">
        <authorList>
            <consortium name="Ensembl"/>
        </authorList>
    </citation>
    <scope>IDENTIFICATION</scope>
</reference>
<dbReference type="AlphaFoldDB" id="A0A8C9V1D2"/>
<dbReference type="Ensembl" id="ENSSFOT00015014764.2">
    <property type="protein sequence ID" value="ENSSFOP00015014590.2"/>
    <property type="gene ID" value="ENSSFOG00015009378.2"/>
</dbReference>
<dbReference type="PANTHER" id="PTHR13902">
    <property type="entry name" value="SERINE/THREONINE-PROTEIN KINASE WNK WITH NO LYSINE -RELATED"/>
    <property type="match status" value="1"/>
</dbReference>
<evidence type="ECO:0000256" key="2">
    <source>
        <dbReference type="ARBA" id="ARBA00004496"/>
    </source>
</evidence>
<name>A0A8C9V1D2_SCLFO</name>
<dbReference type="Gene3D" id="3.30.200.20">
    <property type="entry name" value="Phosphorylase Kinase, domain 1"/>
    <property type="match status" value="1"/>
</dbReference>
<dbReference type="GO" id="GO:0005737">
    <property type="term" value="C:cytoplasm"/>
    <property type="evidence" value="ECO:0007669"/>
    <property type="project" value="UniProtKB-SubCell"/>
</dbReference>
<dbReference type="Pfam" id="PF24889">
    <property type="entry name" value="CCTL2_WNK"/>
    <property type="match status" value="1"/>
</dbReference>
<dbReference type="GO" id="GO:0005524">
    <property type="term" value="F:ATP binding"/>
    <property type="evidence" value="ECO:0007669"/>
    <property type="project" value="UniProtKB-KW"/>
</dbReference>
<evidence type="ECO:0000256" key="5">
    <source>
        <dbReference type="ARBA" id="ARBA00022527"/>
    </source>
</evidence>
<dbReference type="SUPFAM" id="SSF56112">
    <property type="entry name" value="Protein kinase-like (PK-like)"/>
    <property type="match status" value="1"/>
</dbReference>
<evidence type="ECO:0000256" key="6">
    <source>
        <dbReference type="ARBA" id="ARBA00022553"/>
    </source>
</evidence>
<feature type="compositionally biased region" description="Basic and acidic residues" evidence="13">
    <location>
        <begin position="97"/>
        <end position="119"/>
    </location>
</feature>